<keyword evidence="2" id="KW-1185">Reference proteome</keyword>
<dbReference type="Proteomes" id="UP000012099">
    <property type="component" value="Unassembled WGS sequence"/>
</dbReference>
<sequence>MGTGIQWESDLYFFNMTLQFRKTDLTGSVNSYHFQEPIFMIGTGFKL</sequence>
<accession>A0ABP2T4U0</accession>
<comment type="caution">
    <text evidence="1">The sequence shown here is derived from an EMBL/GenBank/DDBJ whole genome shotgun (WGS) entry which is preliminary data.</text>
</comment>
<dbReference type="EMBL" id="AHMH02000122">
    <property type="protein sequence ID" value="EMM99325.1"/>
    <property type="molecule type" value="Genomic_DNA"/>
</dbReference>
<reference evidence="1 2" key="1">
    <citation type="submission" date="2013-01" db="EMBL/GenBank/DDBJ databases">
        <authorList>
            <person name="Harkins D.M."/>
            <person name="Durkin A.S."/>
            <person name="Brinkac L.M."/>
            <person name="Haft D.H."/>
            <person name="Selengut J.D."/>
            <person name="Sanka R."/>
            <person name="DePew J."/>
            <person name="Purushe J."/>
            <person name="Whelen A.C."/>
            <person name="Vinetz J.M."/>
            <person name="Sutton G.G."/>
            <person name="Nierman W.C."/>
            <person name="Fouts D.E."/>
        </authorList>
    </citation>
    <scope>NUCLEOTIDE SEQUENCE [LARGE SCALE GENOMIC DNA]</scope>
    <source>
        <strain evidence="1 2">2007001578</strain>
    </source>
</reference>
<gene>
    <name evidence="1" type="ORF">LEP1GSC035_2668</name>
</gene>
<evidence type="ECO:0000313" key="1">
    <source>
        <dbReference type="EMBL" id="EMM99325.1"/>
    </source>
</evidence>
<name>A0ABP2T4U0_9LEPT</name>
<evidence type="ECO:0000313" key="2">
    <source>
        <dbReference type="Proteomes" id="UP000012099"/>
    </source>
</evidence>
<proteinExistence type="predicted"/>
<organism evidence="1 2">
    <name type="scientific">Leptospira noguchii str. 2007001578</name>
    <dbReference type="NCBI Taxonomy" id="1049974"/>
    <lineage>
        <taxon>Bacteria</taxon>
        <taxon>Pseudomonadati</taxon>
        <taxon>Spirochaetota</taxon>
        <taxon>Spirochaetia</taxon>
        <taxon>Leptospirales</taxon>
        <taxon>Leptospiraceae</taxon>
        <taxon>Leptospira</taxon>
    </lineage>
</organism>
<protein>
    <submittedName>
        <fullName evidence="1">Uncharacterized protein</fullName>
    </submittedName>
</protein>